<dbReference type="InterPro" id="IPR029052">
    <property type="entry name" value="Metallo-depent_PP-like"/>
</dbReference>
<dbReference type="EMBL" id="FQVI01000007">
    <property type="protein sequence ID" value="SHE84079.1"/>
    <property type="molecule type" value="Genomic_DNA"/>
</dbReference>
<feature type="transmembrane region" description="Helical" evidence="1">
    <location>
        <begin position="44"/>
        <end position="63"/>
    </location>
</feature>
<feature type="transmembrane region" description="Helical" evidence="1">
    <location>
        <begin position="6"/>
        <end position="23"/>
    </location>
</feature>
<proteinExistence type="predicted"/>
<dbReference type="PANTHER" id="PTHR31302">
    <property type="entry name" value="TRANSMEMBRANE PROTEIN WITH METALLOPHOSPHOESTERASE DOMAIN-RELATED"/>
    <property type="match status" value="1"/>
</dbReference>
<feature type="transmembrane region" description="Helical" evidence="1">
    <location>
        <begin position="114"/>
        <end position="134"/>
    </location>
</feature>
<dbReference type="CDD" id="cd07385">
    <property type="entry name" value="MPP_YkuE_C"/>
    <property type="match status" value="1"/>
</dbReference>
<dbReference type="SUPFAM" id="SSF56300">
    <property type="entry name" value="Metallo-dependent phosphatases"/>
    <property type="match status" value="1"/>
</dbReference>
<evidence type="ECO:0000313" key="3">
    <source>
        <dbReference type="EMBL" id="SHE84079.1"/>
    </source>
</evidence>
<keyword evidence="1" id="KW-1133">Transmembrane helix</keyword>
<evidence type="ECO:0000256" key="1">
    <source>
        <dbReference type="SAM" id="Phobius"/>
    </source>
</evidence>
<dbReference type="Gene3D" id="3.60.21.10">
    <property type="match status" value="1"/>
</dbReference>
<dbReference type="InterPro" id="IPR051158">
    <property type="entry name" value="Metallophosphoesterase_sf"/>
</dbReference>
<accession>A0A1M4WS76</accession>
<dbReference type="AlphaFoldDB" id="A0A1M4WS76"/>
<evidence type="ECO:0000259" key="2">
    <source>
        <dbReference type="Pfam" id="PF00149"/>
    </source>
</evidence>
<organism evidence="3 4">
    <name type="scientific">Lactonifactor longoviformis DSM 17459</name>
    <dbReference type="NCBI Taxonomy" id="1122155"/>
    <lineage>
        <taxon>Bacteria</taxon>
        <taxon>Bacillati</taxon>
        <taxon>Bacillota</taxon>
        <taxon>Clostridia</taxon>
        <taxon>Eubacteriales</taxon>
        <taxon>Clostridiaceae</taxon>
        <taxon>Lactonifactor</taxon>
    </lineage>
</organism>
<protein>
    <recommendedName>
        <fullName evidence="2">Calcineurin-like phosphoesterase domain-containing protein</fullName>
    </recommendedName>
</protein>
<keyword evidence="4" id="KW-1185">Reference proteome</keyword>
<reference evidence="3 4" key="1">
    <citation type="submission" date="2016-11" db="EMBL/GenBank/DDBJ databases">
        <authorList>
            <person name="Jaros S."/>
            <person name="Januszkiewicz K."/>
            <person name="Wedrychowicz H."/>
        </authorList>
    </citation>
    <scope>NUCLEOTIDE SEQUENCE [LARGE SCALE GENOMIC DNA]</scope>
    <source>
        <strain evidence="3 4">DSM 17459</strain>
    </source>
</reference>
<dbReference type="GO" id="GO:0016787">
    <property type="term" value="F:hydrolase activity"/>
    <property type="evidence" value="ECO:0007669"/>
    <property type="project" value="InterPro"/>
</dbReference>
<feature type="domain" description="Calcineurin-like phosphoesterase" evidence="2">
    <location>
        <begin position="158"/>
        <end position="341"/>
    </location>
</feature>
<dbReference type="InterPro" id="IPR004843">
    <property type="entry name" value="Calcineurin-like_PHP"/>
</dbReference>
<keyword evidence="1" id="KW-0812">Transmembrane</keyword>
<dbReference type="Proteomes" id="UP000184245">
    <property type="component" value="Unassembled WGS sequence"/>
</dbReference>
<dbReference type="PANTHER" id="PTHR31302:SF0">
    <property type="entry name" value="TRANSMEMBRANE PROTEIN WITH METALLOPHOSPHOESTERASE DOMAIN"/>
    <property type="match status" value="1"/>
</dbReference>
<dbReference type="Pfam" id="PF00149">
    <property type="entry name" value="Metallophos"/>
    <property type="match status" value="1"/>
</dbReference>
<evidence type="ECO:0000313" key="4">
    <source>
        <dbReference type="Proteomes" id="UP000184245"/>
    </source>
</evidence>
<sequence>MVLLAFLLAPPYLLINWYVLRLAMRWMGACHKYFRSKWFSRGFVGVYLFMALTPLTSFVVYKGALHRFLKLLNNYWLGIFLYTLLVLLAAGLARILMKKIKRIPQDFLEYRKTFAAAGGICVFLITLLSLYGIFHAKHVYTAKYEVDIQKECRGRETLRVIAAGDLHLGYSVGEDQMRRMVEAINACDADLVCLTGDIFDNDYNAISHPERIASVLRQIKSTYGVYACWGNHDLNEKLLAGFSFPSGEVRKGDPRMKEFLESADITLLSDEVLLVDDAFYLAGRKDPSMVKKMRESRESPGELLGNLNKDIPVIVMDHQPSQLEELAEAGTDLDLSGHTHDGQMFPGNLTVKLGWKNPCGLLQWGDMTSIVSSGVGVWGPAMRVGTNSEIAEILVHFTENP</sequence>
<gene>
    <name evidence="3" type="ORF">SAMN02745158_01697</name>
</gene>
<dbReference type="STRING" id="1122155.SAMN02745158_01697"/>
<name>A0A1M4WS76_9CLOT</name>
<feature type="transmembrane region" description="Helical" evidence="1">
    <location>
        <begin position="75"/>
        <end position="93"/>
    </location>
</feature>
<keyword evidence="1" id="KW-0472">Membrane</keyword>